<feature type="region of interest" description="Disordered" evidence="1">
    <location>
        <begin position="1"/>
        <end position="39"/>
    </location>
</feature>
<accession>A0A1H0NM32</accession>
<evidence type="ECO:0000256" key="2">
    <source>
        <dbReference type="SAM" id="Phobius"/>
    </source>
</evidence>
<evidence type="ECO:0000313" key="5">
    <source>
        <dbReference type="Proteomes" id="UP000198597"/>
    </source>
</evidence>
<gene>
    <name evidence="4" type="ORF">SAMN04488529_101877</name>
</gene>
<keyword evidence="2" id="KW-0472">Membrane</keyword>
<evidence type="ECO:0000313" key="4">
    <source>
        <dbReference type="EMBL" id="SDO93802.1"/>
    </source>
</evidence>
<protein>
    <submittedName>
        <fullName evidence="4">Vancomycin resistance protein YoaR, contains peptidoglycan-binding and VanW domains</fullName>
    </submittedName>
</protein>
<dbReference type="OrthoDB" id="9797191at2"/>
<dbReference type="Pfam" id="PF04294">
    <property type="entry name" value="VanW"/>
    <property type="match status" value="1"/>
</dbReference>
<evidence type="ECO:0000259" key="3">
    <source>
        <dbReference type="Pfam" id="PF12229"/>
    </source>
</evidence>
<dbReference type="PANTHER" id="PTHR35788:SF1">
    <property type="entry name" value="EXPORTED PROTEIN"/>
    <property type="match status" value="1"/>
</dbReference>
<dbReference type="Proteomes" id="UP000198597">
    <property type="component" value="Unassembled WGS sequence"/>
</dbReference>
<evidence type="ECO:0000256" key="1">
    <source>
        <dbReference type="SAM" id="MobiDB-lite"/>
    </source>
</evidence>
<dbReference type="InterPro" id="IPR022029">
    <property type="entry name" value="YoaR-like_PG-bd"/>
</dbReference>
<feature type="compositionally biased region" description="Basic and acidic residues" evidence="1">
    <location>
        <begin position="1"/>
        <end position="16"/>
    </location>
</feature>
<keyword evidence="2" id="KW-0812">Transmembrane</keyword>
<feature type="domain" description="YoaR-like putative peptidoglycan binding" evidence="3">
    <location>
        <begin position="141"/>
        <end position="248"/>
    </location>
</feature>
<feature type="transmembrane region" description="Helical" evidence="2">
    <location>
        <begin position="62"/>
        <end position="83"/>
    </location>
</feature>
<dbReference type="RefSeq" id="WP_089966187.1">
    <property type="nucleotide sequence ID" value="NZ_CP071376.1"/>
</dbReference>
<dbReference type="GeneID" id="65311026"/>
<dbReference type="Pfam" id="PF12229">
    <property type="entry name" value="PG_binding_4"/>
    <property type="match status" value="1"/>
</dbReference>
<dbReference type="AlphaFoldDB" id="A0A1H0NM32"/>
<reference evidence="4 5" key="1">
    <citation type="submission" date="2016-10" db="EMBL/GenBank/DDBJ databases">
        <authorList>
            <person name="de Groot N.N."/>
        </authorList>
    </citation>
    <scope>NUCLEOTIDE SEQUENCE [LARGE SCALE GENOMIC DNA]</scope>
    <source>
        <strain evidence="4 5">DSM 12272</strain>
    </source>
</reference>
<sequence length="472" mass="52538">MDNKKSYSSEENKLKESTNPNDNNSLSTEGYDKETTPINKAENLAKPKSFEKKENSITKFKYWKSAIILSIIIILSIPIFLGIKNNNLIKSFSNTVYPESYVLDKDLSGLTKDTLHTTLETLIGELGNTKIKVNIGKKIFETTYKDIDVTIPYDEFEKKIFDYGKDQSFFTKINLIKKPVKKDYEFEFAYSEEKFNNFLATIAADVNVAPVNSTININGGNISITESNGGYVLNSEELLANLKVAMKDISHKVELTLDTTLLPVEESIKKETLQGVQSRISTFTTTYKTGPSSVNLELATRNIDNILLMPGESFSCEQGIGPTTPENGFVLANTYVGGQIVKGYGGGVCQVSSTLYNTMLRGGIIPFERQNHMMPVSYVPMGLDSTLADGFIDLKFKNDYSYPIVINSSASNGSLTIEFWSNDSVLKGLRYEPKSVQKNSLSADAYLYSYDANGTMVSEQFLDTSTYKPFPT</sequence>
<dbReference type="InterPro" id="IPR007391">
    <property type="entry name" value="Vancomycin_resist_VanW"/>
</dbReference>
<proteinExistence type="predicted"/>
<dbReference type="EMBL" id="FNJM01000001">
    <property type="protein sequence ID" value="SDO93802.1"/>
    <property type="molecule type" value="Genomic_DNA"/>
</dbReference>
<name>A0A1H0NM32_9CLOT</name>
<dbReference type="InterPro" id="IPR052913">
    <property type="entry name" value="Glycopeptide_resist_protein"/>
</dbReference>
<feature type="compositionally biased region" description="Polar residues" evidence="1">
    <location>
        <begin position="17"/>
        <end position="28"/>
    </location>
</feature>
<organism evidence="4 5">
    <name type="scientific">Clostridium gasigenes</name>
    <dbReference type="NCBI Taxonomy" id="94869"/>
    <lineage>
        <taxon>Bacteria</taxon>
        <taxon>Bacillati</taxon>
        <taxon>Bacillota</taxon>
        <taxon>Clostridia</taxon>
        <taxon>Eubacteriales</taxon>
        <taxon>Clostridiaceae</taxon>
        <taxon>Clostridium</taxon>
    </lineage>
</organism>
<dbReference type="PANTHER" id="PTHR35788">
    <property type="entry name" value="EXPORTED PROTEIN-RELATED"/>
    <property type="match status" value="1"/>
</dbReference>
<keyword evidence="2" id="KW-1133">Transmembrane helix</keyword>
<keyword evidence="5" id="KW-1185">Reference proteome</keyword>